<keyword evidence="3" id="KW-1185">Reference proteome</keyword>
<dbReference type="Proteomes" id="UP000030665">
    <property type="component" value="Unassembled WGS sequence"/>
</dbReference>
<dbReference type="EMBL" id="HG805935">
    <property type="protein sequence ID" value="CDW55097.1"/>
    <property type="molecule type" value="Genomic_DNA"/>
</dbReference>
<reference evidence="2" key="1">
    <citation type="submission" date="2014-01" db="EMBL/GenBank/DDBJ databases">
        <authorList>
            <person name="Aslett M."/>
        </authorList>
    </citation>
    <scope>NUCLEOTIDE SEQUENCE</scope>
</reference>
<reference evidence="2" key="2">
    <citation type="submission" date="2014-03" db="EMBL/GenBank/DDBJ databases">
        <title>The whipworm genome and dual-species transcriptomics of an intimate host-pathogen interaction.</title>
        <authorList>
            <person name="Foth B.J."/>
            <person name="Tsai I.J."/>
            <person name="Reid A.J."/>
            <person name="Bancroft A.J."/>
            <person name="Nichol S."/>
            <person name="Tracey A."/>
            <person name="Holroyd N."/>
            <person name="Cotton J.A."/>
            <person name="Stanley E.J."/>
            <person name="Zarowiecki M."/>
            <person name="Liu J.Z."/>
            <person name="Huckvale T."/>
            <person name="Cooper P.J."/>
            <person name="Grencis R.K."/>
            <person name="Berriman M."/>
        </authorList>
    </citation>
    <scope>NUCLEOTIDE SEQUENCE [LARGE SCALE GENOMIC DNA]</scope>
</reference>
<evidence type="ECO:0000313" key="3">
    <source>
        <dbReference type="Proteomes" id="UP000030665"/>
    </source>
</evidence>
<name>A0A077Z3M0_TRITR</name>
<evidence type="ECO:0000256" key="1">
    <source>
        <dbReference type="SAM" id="MobiDB-lite"/>
    </source>
</evidence>
<proteinExistence type="predicted"/>
<organism evidence="2 3">
    <name type="scientific">Trichuris trichiura</name>
    <name type="common">Whipworm</name>
    <name type="synonym">Trichocephalus trichiurus</name>
    <dbReference type="NCBI Taxonomy" id="36087"/>
    <lineage>
        <taxon>Eukaryota</taxon>
        <taxon>Metazoa</taxon>
        <taxon>Ecdysozoa</taxon>
        <taxon>Nematoda</taxon>
        <taxon>Enoplea</taxon>
        <taxon>Dorylaimia</taxon>
        <taxon>Trichinellida</taxon>
        <taxon>Trichuridae</taxon>
        <taxon>Trichuris</taxon>
    </lineage>
</organism>
<protein>
    <submittedName>
        <fullName evidence="2">Uncharacterized protein</fullName>
    </submittedName>
</protein>
<evidence type="ECO:0000313" key="2">
    <source>
        <dbReference type="EMBL" id="CDW55097.1"/>
    </source>
</evidence>
<dbReference type="Gene3D" id="4.10.365.10">
    <property type="entry name" value="p27"/>
    <property type="match status" value="1"/>
</dbReference>
<dbReference type="OrthoDB" id="10292503at2759"/>
<sequence length="166" mass="19212">MVSKRKFSYLNKQAAEWEYLVQVTSRPPVRRRLFADEGTRKMRSTRINGYVKNMLEKDATEKQKRFGFKFTYLSSDDPSSPWQWEPLKQYSSSPHCAEKSSKPPLPRLDSYFPDHSAVDNESQNTKSSDCERAVTSSEVDCTKPLQKLEYCPFCLSSTLPVRDIPL</sequence>
<dbReference type="InterPro" id="IPR044898">
    <property type="entry name" value="CDI_dom_sf"/>
</dbReference>
<accession>A0A077Z3M0</accession>
<dbReference type="AlphaFoldDB" id="A0A077Z3M0"/>
<feature type="region of interest" description="Disordered" evidence="1">
    <location>
        <begin position="92"/>
        <end position="133"/>
    </location>
</feature>
<gene>
    <name evidence="2" type="ORF">TTRE_0000336801</name>
</gene>